<accession>A0A844HFZ3</accession>
<dbReference type="Proteomes" id="UP000449846">
    <property type="component" value="Unassembled WGS sequence"/>
</dbReference>
<keyword evidence="1" id="KW-1133">Transmembrane helix</keyword>
<dbReference type="RefSeq" id="WP_155038485.1">
    <property type="nucleotide sequence ID" value="NZ_JBHGCD010000001.1"/>
</dbReference>
<organism evidence="2 3">
    <name type="scientific">Paracoccus litorisediminis</name>
    <dbReference type="NCBI Taxonomy" id="2006130"/>
    <lineage>
        <taxon>Bacteria</taxon>
        <taxon>Pseudomonadati</taxon>
        <taxon>Pseudomonadota</taxon>
        <taxon>Alphaproteobacteria</taxon>
        <taxon>Rhodobacterales</taxon>
        <taxon>Paracoccaceae</taxon>
        <taxon>Paracoccus</taxon>
    </lineage>
</organism>
<feature type="transmembrane region" description="Helical" evidence="1">
    <location>
        <begin position="6"/>
        <end position="25"/>
    </location>
</feature>
<keyword evidence="1" id="KW-0472">Membrane</keyword>
<keyword evidence="3" id="KW-1185">Reference proteome</keyword>
<evidence type="ECO:0000256" key="1">
    <source>
        <dbReference type="SAM" id="Phobius"/>
    </source>
</evidence>
<dbReference type="OrthoDB" id="7778111at2"/>
<evidence type="ECO:0000313" key="2">
    <source>
        <dbReference type="EMBL" id="MTH58620.1"/>
    </source>
</evidence>
<protein>
    <submittedName>
        <fullName evidence="2">Uncharacterized protein</fullName>
    </submittedName>
</protein>
<reference evidence="2 3" key="1">
    <citation type="submission" date="2019-11" db="EMBL/GenBank/DDBJ databases">
        <authorList>
            <person name="Dong K."/>
        </authorList>
    </citation>
    <scope>NUCLEOTIDE SEQUENCE [LARGE SCALE GENOMIC DNA]</scope>
    <source>
        <strain evidence="2 3">NBRC 112902</strain>
    </source>
</reference>
<comment type="caution">
    <text evidence="2">The sequence shown here is derived from an EMBL/GenBank/DDBJ whole genome shotgun (WGS) entry which is preliminary data.</text>
</comment>
<name>A0A844HFZ3_9RHOB</name>
<proteinExistence type="predicted"/>
<dbReference type="EMBL" id="WMIG01000001">
    <property type="protein sequence ID" value="MTH58620.1"/>
    <property type="molecule type" value="Genomic_DNA"/>
</dbReference>
<gene>
    <name evidence="2" type="ORF">GL300_05285</name>
</gene>
<keyword evidence="1" id="KW-0812">Transmembrane</keyword>
<evidence type="ECO:0000313" key="3">
    <source>
        <dbReference type="Proteomes" id="UP000449846"/>
    </source>
</evidence>
<dbReference type="AlphaFoldDB" id="A0A844HFZ3"/>
<sequence>MLIRVVLRTIPLFLVAIFALGVLVVDGPAERARDMARLQVHQLAWAQGMVKCPEAWGNLPIAACTPGNSPIKPPSAH</sequence>